<dbReference type="PANTHER" id="PTHR22789">
    <property type="entry name" value="FUCULOSE PHOSPHATE ALDOLASE"/>
    <property type="match status" value="1"/>
</dbReference>
<name>A0A450Z7E8_9GAMM</name>
<dbReference type="GO" id="GO:0046872">
    <property type="term" value="F:metal ion binding"/>
    <property type="evidence" value="ECO:0007669"/>
    <property type="project" value="UniProtKB-KW"/>
</dbReference>
<sequence>MMPETQGAGTLEQIRAFLDGSIPLGFEVPSPIPYQSRPEAPTSFVAHAARARTTITKNGDPMNDIDLRRRIIHTCREMNRLGINQGTSGNIGARFGDGFLVTPSGMPYDAMEADDVVEMDFQGACQGKRLPSVEWRIHRDILQTRDDIGVVIHAHSMFCTTLAIHGRAIPAAHYLVALAGGDDIPCVPYAPPMSQALSDAVVPALAERRACLMAHHGVIAIGAGLEETLALLMEVETLAAQYWRALQIGPPPVLGDEEMREIRGILREYGQQK</sequence>
<proteinExistence type="predicted"/>
<evidence type="ECO:0000259" key="3">
    <source>
        <dbReference type="SMART" id="SM01007"/>
    </source>
</evidence>
<gene>
    <name evidence="5" type="ORF">BECKSD772E_GA0070983_12181</name>
    <name evidence="4" type="ORF">BECKSD772F_GA0070984_12081</name>
</gene>
<dbReference type="GO" id="GO:0005829">
    <property type="term" value="C:cytosol"/>
    <property type="evidence" value="ECO:0007669"/>
    <property type="project" value="TreeGrafter"/>
</dbReference>
<evidence type="ECO:0000313" key="5">
    <source>
        <dbReference type="EMBL" id="VFK49699.1"/>
    </source>
</evidence>
<accession>A0A450Z7E8</accession>
<dbReference type="GO" id="GO:0016832">
    <property type="term" value="F:aldehyde-lyase activity"/>
    <property type="evidence" value="ECO:0007669"/>
    <property type="project" value="TreeGrafter"/>
</dbReference>
<dbReference type="SUPFAM" id="SSF53639">
    <property type="entry name" value="AraD/HMP-PK domain-like"/>
    <property type="match status" value="1"/>
</dbReference>
<evidence type="ECO:0000256" key="2">
    <source>
        <dbReference type="ARBA" id="ARBA00023239"/>
    </source>
</evidence>
<dbReference type="InterPro" id="IPR050197">
    <property type="entry name" value="Aldolase_class_II_sugar_metab"/>
</dbReference>
<dbReference type="InterPro" id="IPR036409">
    <property type="entry name" value="Aldolase_II/adducin_N_sf"/>
</dbReference>
<dbReference type="GO" id="GO:0019323">
    <property type="term" value="P:pentose catabolic process"/>
    <property type="evidence" value="ECO:0007669"/>
    <property type="project" value="TreeGrafter"/>
</dbReference>
<dbReference type="Gene3D" id="3.40.225.10">
    <property type="entry name" value="Class II aldolase/adducin N-terminal domain"/>
    <property type="match status" value="1"/>
</dbReference>
<organism evidence="5">
    <name type="scientific">Candidatus Kentrum sp. SD</name>
    <dbReference type="NCBI Taxonomy" id="2126332"/>
    <lineage>
        <taxon>Bacteria</taxon>
        <taxon>Pseudomonadati</taxon>
        <taxon>Pseudomonadota</taxon>
        <taxon>Gammaproteobacteria</taxon>
        <taxon>Candidatus Kentrum</taxon>
    </lineage>
</organism>
<dbReference type="SMART" id="SM01007">
    <property type="entry name" value="Aldolase_II"/>
    <property type="match status" value="1"/>
</dbReference>
<protein>
    <submittedName>
        <fullName evidence="5">L-fuculose-phosphate aldolase</fullName>
    </submittedName>
</protein>
<dbReference type="EMBL" id="CAADFU010000218">
    <property type="protein sequence ID" value="VFK49699.1"/>
    <property type="molecule type" value="Genomic_DNA"/>
</dbReference>
<dbReference type="PANTHER" id="PTHR22789:SF0">
    <property type="entry name" value="3-OXO-TETRONATE 4-PHOSPHATE DECARBOXYLASE-RELATED"/>
    <property type="match status" value="1"/>
</dbReference>
<dbReference type="Pfam" id="PF00596">
    <property type="entry name" value="Aldolase_II"/>
    <property type="match status" value="1"/>
</dbReference>
<dbReference type="AlphaFoldDB" id="A0A450Z7E8"/>
<evidence type="ECO:0000256" key="1">
    <source>
        <dbReference type="ARBA" id="ARBA00022723"/>
    </source>
</evidence>
<dbReference type="InterPro" id="IPR001303">
    <property type="entry name" value="Aldolase_II/adducin_N"/>
</dbReference>
<evidence type="ECO:0000313" key="4">
    <source>
        <dbReference type="EMBL" id="VFK45073.1"/>
    </source>
</evidence>
<feature type="domain" description="Class II aldolase/adducin N-terminal" evidence="3">
    <location>
        <begin position="69"/>
        <end position="243"/>
    </location>
</feature>
<keyword evidence="2" id="KW-0456">Lyase</keyword>
<keyword evidence="1" id="KW-0479">Metal-binding</keyword>
<reference evidence="5" key="1">
    <citation type="submission" date="2019-02" db="EMBL/GenBank/DDBJ databases">
        <authorList>
            <person name="Gruber-Vodicka R. H."/>
            <person name="Seah K. B. B."/>
        </authorList>
    </citation>
    <scope>NUCLEOTIDE SEQUENCE</scope>
    <source>
        <strain evidence="5">BECK_S1320</strain>
        <strain evidence="4">BECK_S1321</strain>
    </source>
</reference>
<dbReference type="EMBL" id="CAADFR010000208">
    <property type="protein sequence ID" value="VFK45073.1"/>
    <property type="molecule type" value="Genomic_DNA"/>
</dbReference>